<dbReference type="RefSeq" id="WP_252592770.1">
    <property type="nucleotide sequence ID" value="NZ_CP099489.1"/>
</dbReference>
<dbReference type="InterPro" id="IPR029068">
    <property type="entry name" value="Glyas_Bleomycin-R_OHBP_Dase"/>
</dbReference>
<dbReference type="Gene3D" id="3.30.720.110">
    <property type="match status" value="1"/>
</dbReference>
<dbReference type="Gene3D" id="3.30.720.120">
    <property type="match status" value="1"/>
</dbReference>
<dbReference type="PANTHER" id="PTHR34109:SF1">
    <property type="entry name" value="VOC DOMAIN-CONTAINING PROTEIN"/>
    <property type="match status" value="1"/>
</dbReference>
<evidence type="ECO:0000259" key="1">
    <source>
        <dbReference type="PROSITE" id="PS51819"/>
    </source>
</evidence>
<protein>
    <submittedName>
        <fullName evidence="2">VOC family protein</fullName>
    </submittedName>
</protein>
<dbReference type="Pfam" id="PF00903">
    <property type="entry name" value="Glyoxalase"/>
    <property type="match status" value="1"/>
</dbReference>
<proteinExistence type="predicted"/>
<dbReference type="Proteomes" id="UP001056455">
    <property type="component" value="Chromosome"/>
</dbReference>
<sequence>MSQLRVRPKLVVDGADRAIAFYQEVLGAQPGSRYTMGEVVVFAELTLPSGDVLQVKDPDDVDPSPDAGGTGVIIDVLCDDPDKVVQSAVERGAEVVFPVADQPYGSRQGRIRDPFGHQWIVGTAVSQTDAEVQEALDRWAAEGAQ</sequence>
<organism evidence="2 3">
    <name type="scientific">Ornithinimicrobium faecis</name>
    <dbReference type="NCBI Taxonomy" id="2934158"/>
    <lineage>
        <taxon>Bacteria</taxon>
        <taxon>Bacillati</taxon>
        <taxon>Actinomycetota</taxon>
        <taxon>Actinomycetes</taxon>
        <taxon>Micrococcales</taxon>
        <taxon>Ornithinimicrobiaceae</taxon>
        <taxon>Ornithinimicrobium</taxon>
    </lineage>
</organism>
<accession>A0ABY4YSE1</accession>
<reference evidence="2" key="1">
    <citation type="submission" date="2022-06" db="EMBL/GenBank/DDBJ databases">
        <title>Ornithinimicrobium HY1793.</title>
        <authorList>
            <person name="Huang Y."/>
        </authorList>
    </citation>
    <scope>NUCLEOTIDE SEQUENCE</scope>
    <source>
        <strain evidence="2">HY1793</strain>
    </source>
</reference>
<dbReference type="PANTHER" id="PTHR34109">
    <property type="entry name" value="BNAUNNG04460D PROTEIN-RELATED"/>
    <property type="match status" value="1"/>
</dbReference>
<name>A0ABY4YSE1_9MICO</name>
<evidence type="ECO:0000313" key="3">
    <source>
        <dbReference type="Proteomes" id="UP001056455"/>
    </source>
</evidence>
<keyword evidence="3" id="KW-1185">Reference proteome</keyword>
<evidence type="ECO:0000313" key="2">
    <source>
        <dbReference type="EMBL" id="USQ79666.1"/>
    </source>
</evidence>
<dbReference type="EMBL" id="CP099489">
    <property type="protein sequence ID" value="USQ79666.1"/>
    <property type="molecule type" value="Genomic_DNA"/>
</dbReference>
<dbReference type="InterPro" id="IPR004360">
    <property type="entry name" value="Glyas_Fos-R_dOase_dom"/>
</dbReference>
<dbReference type="PROSITE" id="PS51819">
    <property type="entry name" value="VOC"/>
    <property type="match status" value="1"/>
</dbReference>
<feature type="domain" description="VOC" evidence="1">
    <location>
        <begin position="2"/>
        <end position="124"/>
    </location>
</feature>
<dbReference type="InterPro" id="IPR037523">
    <property type="entry name" value="VOC_core"/>
</dbReference>
<gene>
    <name evidence="2" type="ORF">NF556_19080</name>
</gene>
<dbReference type="SUPFAM" id="SSF54593">
    <property type="entry name" value="Glyoxalase/Bleomycin resistance protein/Dihydroxybiphenyl dioxygenase"/>
    <property type="match status" value="1"/>
</dbReference>